<organism evidence="1 2">
    <name type="scientific">Striga hermonthica</name>
    <name type="common">Purple witchweed</name>
    <name type="synonym">Buchnera hermonthica</name>
    <dbReference type="NCBI Taxonomy" id="68872"/>
    <lineage>
        <taxon>Eukaryota</taxon>
        <taxon>Viridiplantae</taxon>
        <taxon>Streptophyta</taxon>
        <taxon>Embryophyta</taxon>
        <taxon>Tracheophyta</taxon>
        <taxon>Spermatophyta</taxon>
        <taxon>Magnoliopsida</taxon>
        <taxon>eudicotyledons</taxon>
        <taxon>Gunneridae</taxon>
        <taxon>Pentapetalae</taxon>
        <taxon>asterids</taxon>
        <taxon>lamiids</taxon>
        <taxon>Lamiales</taxon>
        <taxon>Orobanchaceae</taxon>
        <taxon>Buchnereae</taxon>
        <taxon>Striga</taxon>
    </lineage>
</organism>
<keyword evidence="2" id="KW-1185">Reference proteome</keyword>
<dbReference type="AlphaFoldDB" id="A0A9N7R668"/>
<protein>
    <submittedName>
        <fullName evidence="1">Uncharacterized protein</fullName>
    </submittedName>
</protein>
<comment type="caution">
    <text evidence="1">The sequence shown here is derived from an EMBL/GenBank/DDBJ whole genome shotgun (WGS) entry which is preliminary data.</text>
</comment>
<accession>A0A9N7R668</accession>
<dbReference type="Proteomes" id="UP001153555">
    <property type="component" value="Unassembled WGS sequence"/>
</dbReference>
<reference evidence="1" key="1">
    <citation type="submission" date="2019-12" db="EMBL/GenBank/DDBJ databases">
        <authorList>
            <person name="Scholes J."/>
        </authorList>
    </citation>
    <scope>NUCLEOTIDE SEQUENCE</scope>
</reference>
<dbReference type="EMBL" id="CACSLK010011313">
    <property type="protein sequence ID" value="CAA0813338.1"/>
    <property type="molecule type" value="Genomic_DNA"/>
</dbReference>
<sequence>MGSLMAGWDSPFSDPNLVKCKRNKSLTKEEIEAFWKSKRQIEEEHLKDISLLSPRSKKILLEEGGESEAGLDKIIRKNGWWVSSNWAFLNEPPVIASEGGSQRYASQFHVGETSAKYQPMKLGPIHVSLG</sequence>
<dbReference type="PANTHER" id="PTHR33872">
    <property type="entry name" value="DNA POLYMERASE EPSILON CATALYTIC SUBUNIT A"/>
    <property type="match status" value="1"/>
</dbReference>
<name>A0A9N7R668_STRHE</name>
<evidence type="ECO:0000313" key="1">
    <source>
        <dbReference type="EMBL" id="CAA0813338.1"/>
    </source>
</evidence>
<dbReference type="OrthoDB" id="1858881at2759"/>
<dbReference type="PANTHER" id="PTHR33872:SF2">
    <property type="entry name" value="DNA POLYMERASE EPSILON CATALYTIC SUBUNIT A"/>
    <property type="match status" value="1"/>
</dbReference>
<proteinExistence type="predicted"/>
<gene>
    <name evidence="1" type="ORF">SHERM_13897</name>
</gene>
<evidence type="ECO:0000313" key="2">
    <source>
        <dbReference type="Proteomes" id="UP001153555"/>
    </source>
</evidence>